<evidence type="ECO:0000313" key="2">
    <source>
        <dbReference type="EMBL" id="EMJ96324.1"/>
    </source>
</evidence>
<protein>
    <submittedName>
        <fullName evidence="2">Putative membrane protein</fullName>
    </submittedName>
</protein>
<dbReference type="PATRIC" id="fig|1218565.3.peg.1201"/>
<feature type="transmembrane region" description="Helical" evidence="1">
    <location>
        <begin position="175"/>
        <end position="196"/>
    </location>
</feature>
<feature type="transmembrane region" description="Helical" evidence="1">
    <location>
        <begin position="243"/>
        <end position="264"/>
    </location>
</feature>
<keyword evidence="1" id="KW-0812">Transmembrane</keyword>
<feature type="transmembrane region" description="Helical" evidence="1">
    <location>
        <begin position="124"/>
        <end position="145"/>
    </location>
</feature>
<organism evidence="2 3">
    <name type="scientific">Leptospira alstonii serovar Sichuan str. 79601</name>
    <dbReference type="NCBI Taxonomy" id="1218565"/>
    <lineage>
        <taxon>Bacteria</taxon>
        <taxon>Pseudomonadati</taxon>
        <taxon>Spirochaetota</taxon>
        <taxon>Spirochaetia</taxon>
        <taxon>Leptospirales</taxon>
        <taxon>Leptospiraceae</taxon>
        <taxon>Leptospira</taxon>
    </lineage>
</organism>
<keyword evidence="1" id="KW-1133">Transmembrane helix</keyword>
<feature type="transmembrane region" description="Helical" evidence="1">
    <location>
        <begin position="276"/>
        <end position="295"/>
    </location>
</feature>
<feature type="transmembrane region" description="Helical" evidence="1">
    <location>
        <begin position="97"/>
        <end position="118"/>
    </location>
</feature>
<accession>M6CXA3</accession>
<comment type="caution">
    <text evidence="2">The sequence shown here is derived from an EMBL/GenBank/DDBJ whole genome shotgun (WGS) entry which is preliminary data.</text>
</comment>
<feature type="transmembrane region" description="Helical" evidence="1">
    <location>
        <begin position="152"/>
        <end position="169"/>
    </location>
</feature>
<keyword evidence="1" id="KW-0472">Membrane</keyword>
<dbReference type="Proteomes" id="UP000011988">
    <property type="component" value="Unassembled WGS sequence"/>
</dbReference>
<feature type="transmembrane region" description="Helical" evidence="1">
    <location>
        <begin position="24"/>
        <end position="45"/>
    </location>
</feature>
<dbReference type="EMBL" id="ANIK01000026">
    <property type="protein sequence ID" value="EMJ96324.1"/>
    <property type="molecule type" value="Genomic_DNA"/>
</dbReference>
<reference evidence="2 3" key="1">
    <citation type="submission" date="2013-01" db="EMBL/GenBank/DDBJ databases">
        <authorList>
            <person name="Harkins D.M."/>
            <person name="Durkin A.S."/>
            <person name="Brinkac L.M."/>
            <person name="Haft D.H."/>
            <person name="Selengut J.D."/>
            <person name="Sanka R."/>
            <person name="DePew J."/>
            <person name="Purushe J."/>
            <person name="Galloway R.L."/>
            <person name="Vinetz J.M."/>
            <person name="Sutton G.G."/>
            <person name="Nierman W.C."/>
            <person name="Fouts D.E."/>
        </authorList>
    </citation>
    <scope>NUCLEOTIDE SEQUENCE [LARGE SCALE GENOMIC DNA]</scope>
    <source>
        <strain evidence="2 3">79601</strain>
    </source>
</reference>
<evidence type="ECO:0000256" key="1">
    <source>
        <dbReference type="SAM" id="Phobius"/>
    </source>
</evidence>
<proteinExistence type="predicted"/>
<name>M6CXA3_9LEPT</name>
<feature type="transmembrane region" description="Helical" evidence="1">
    <location>
        <begin position="57"/>
        <end position="76"/>
    </location>
</feature>
<sequence length="297" mass="33985">MGESASDQSANRNRFSNMRYFKRIFYYWNVLSVDIVCGAAASAWFASSVLNASMSSAFWFLLPATVWTIYGADHWIDGWKLREKSANVRHQFHSKNLIFLSVIIGFTAVFCFVCGILFLNERTVTVALILGIFVVLHVVFSYLQVSYFWKECSVSILYTAGVWFAPILSATKTGSETWCCLFFLTVLCNSFVNSYMEREIDRKENAESILKRISPGTLKKSVFVLALIGMGLNLFWLGKNQGAIFPEFFYLSLGYCIPANILIFENSFQKNQFYRILGEGYFILACVPVIFRKWFPV</sequence>
<gene>
    <name evidence="2" type="ORF">LEP1GSC194_3252</name>
</gene>
<dbReference type="AlphaFoldDB" id="M6CXA3"/>
<dbReference type="NCBIfam" id="NF047439">
    <property type="entry name" value="prenyl_LA_0991"/>
    <property type="match status" value="1"/>
</dbReference>
<evidence type="ECO:0000313" key="3">
    <source>
        <dbReference type="Proteomes" id="UP000011988"/>
    </source>
</evidence>
<feature type="transmembrane region" description="Helical" evidence="1">
    <location>
        <begin position="217"/>
        <end position="237"/>
    </location>
</feature>